<feature type="transmembrane region" description="Helical" evidence="3">
    <location>
        <begin position="6"/>
        <end position="31"/>
    </location>
</feature>
<comment type="similarity">
    <text evidence="1">Belongs to the peptidase U4 family.</text>
</comment>
<dbReference type="GO" id="GO:0004190">
    <property type="term" value="F:aspartic-type endopeptidase activity"/>
    <property type="evidence" value="ECO:0007669"/>
    <property type="project" value="UniProtKB-KW"/>
</dbReference>
<evidence type="ECO:0000313" key="4">
    <source>
        <dbReference type="EMBL" id="MZP28969.1"/>
    </source>
</evidence>
<sequence length="274" mass="29651">MGERLIIYWDVLWLINFVMDVILLAVCGTVLRLPIHPLRLAGAAAFGAALPLGFLWISAGPLMAWVVKTALGWLMVRAAFPLKGWRQTFQAWLIFYLGAWLAGGIIYSLAPPGEPTGAAPFWILLLLAGGMTAVTLSLWRRARQQGAWQVELTVSLPGGVARIPALVDSGNRLVDPLSRSPVIVVEEESVIPLLPEGWQEGAVGADSGLCPRYIPFVSVGKADGMLLGIRPLSVEARRDDGRIIACSGAIIGLTRQQLDPAGRYRALVPAAWDW</sequence>
<dbReference type="GO" id="GO:0006508">
    <property type="term" value="P:proteolysis"/>
    <property type="evidence" value="ECO:0007669"/>
    <property type="project" value="UniProtKB-KW"/>
</dbReference>
<organism evidence="4 5">
    <name type="scientific">Heliomicrobium undosum</name>
    <dbReference type="NCBI Taxonomy" id="121734"/>
    <lineage>
        <taxon>Bacteria</taxon>
        <taxon>Bacillati</taxon>
        <taxon>Bacillota</taxon>
        <taxon>Clostridia</taxon>
        <taxon>Eubacteriales</taxon>
        <taxon>Heliobacteriaceae</taxon>
        <taxon>Heliomicrobium</taxon>
    </lineage>
</organism>
<evidence type="ECO:0000256" key="1">
    <source>
        <dbReference type="PIRNR" id="PIRNR018571"/>
    </source>
</evidence>
<dbReference type="EMBL" id="WXEY01000003">
    <property type="protein sequence ID" value="MZP28969.1"/>
    <property type="molecule type" value="Genomic_DNA"/>
</dbReference>
<dbReference type="PIRSF" id="PIRSF018571">
    <property type="entry name" value="SpoIIGA"/>
    <property type="match status" value="1"/>
</dbReference>
<keyword evidence="1" id="KW-1003">Cell membrane</keyword>
<keyword evidence="3" id="KW-0812">Transmembrane</keyword>
<evidence type="ECO:0000313" key="5">
    <source>
        <dbReference type="Proteomes" id="UP000463470"/>
    </source>
</evidence>
<comment type="subcellular location">
    <subcellularLocation>
        <location evidence="1">Cell membrane</location>
    </subcellularLocation>
</comment>
<feature type="transmembrane region" description="Helical" evidence="3">
    <location>
        <begin position="92"/>
        <end position="109"/>
    </location>
</feature>
<dbReference type="AlphaFoldDB" id="A0A845L1S6"/>
<reference evidence="4 5" key="1">
    <citation type="submission" date="2020-01" db="EMBL/GenBank/DDBJ databases">
        <title>Whole-genome sequence of Heliobacterium undosum DSM 13378.</title>
        <authorList>
            <person name="Kyndt J.A."/>
            <person name="Meyer T.E."/>
        </authorList>
    </citation>
    <scope>NUCLEOTIDE SEQUENCE [LARGE SCALE GENOMIC DNA]</scope>
    <source>
        <strain evidence="4 5">DSM 13378</strain>
    </source>
</reference>
<keyword evidence="1" id="KW-0378">Hydrolase</keyword>
<gene>
    <name evidence="4" type="ORF">GTO91_04495</name>
</gene>
<dbReference type="GO" id="GO:0005886">
    <property type="term" value="C:plasma membrane"/>
    <property type="evidence" value="ECO:0007669"/>
    <property type="project" value="UniProtKB-SubCell"/>
</dbReference>
<dbReference type="InterPro" id="IPR005081">
    <property type="entry name" value="SpoIIGA"/>
</dbReference>
<keyword evidence="5" id="KW-1185">Reference proteome</keyword>
<accession>A0A845L1S6</accession>
<comment type="caution">
    <text evidence="4">The sequence shown here is derived from an EMBL/GenBank/DDBJ whole genome shotgun (WGS) entry which is preliminary data.</text>
</comment>
<comment type="function">
    <text evidence="1">Probable aspartic protease that is responsible for the proteolytic cleavage of the RNA polymerase sigma E factor (SigE/spoIIGB) to yield the active peptide in the mother cell during sporulation. Responds to a signal from the forespore that is triggered by the extracellular signal protein SpoIIR.</text>
</comment>
<keyword evidence="3" id="KW-1133">Transmembrane helix</keyword>
<feature type="transmembrane region" description="Helical" evidence="3">
    <location>
        <begin position="38"/>
        <end position="56"/>
    </location>
</feature>
<protein>
    <recommendedName>
        <fullName evidence="1">Sporulation sigma-E factor-processing peptidase</fullName>
        <ecNumber evidence="1">3.4.23.-</ecNumber>
    </recommendedName>
    <alternativeName>
        <fullName evidence="1">Membrane-associated aspartic protease</fullName>
    </alternativeName>
    <alternativeName>
        <fullName evidence="1">Stage II sporulation protein GA</fullName>
    </alternativeName>
</protein>
<name>A0A845L1S6_9FIRM</name>
<dbReference type="GO" id="GO:0030436">
    <property type="term" value="P:asexual sporulation"/>
    <property type="evidence" value="ECO:0007669"/>
    <property type="project" value="InterPro"/>
</dbReference>
<dbReference type="EC" id="3.4.23.-" evidence="1"/>
<dbReference type="Proteomes" id="UP000463470">
    <property type="component" value="Unassembled WGS sequence"/>
</dbReference>
<proteinExistence type="inferred from homology"/>
<feature type="transmembrane region" description="Helical" evidence="3">
    <location>
        <begin position="121"/>
        <end position="139"/>
    </location>
</feature>
<evidence type="ECO:0000256" key="2">
    <source>
        <dbReference type="PIRSR" id="PIRSR018571-1"/>
    </source>
</evidence>
<keyword evidence="1" id="KW-0749">Sporulation</keyword>
<keyword evidence="1" id="KW-0645">Protease</keyword>
<keyword evidence="1" id="KW-0064">Aspartyl protease</keyword>
<dbReference type="GO" id="GO:0030435">
    <property type="term" value="P:sporulation resulting in formation of a cellular spore"/>
    <property type="evidence" value="ECO:0007669"/>
    <property type="project" value="UniProtKB-KW"/>
</dbReference>
<evidence type="ECO:0000256" key="3">
    <source>
        <dbReference type="SAM" id="Phobius"/>
    </source>
</evidence>
<dbReference type="Pfam" id="PF03419">
    <property type="entry name" value="Peptidase_U4"/>
    <property type="match status" value="1"/>
</dbReference>
<feature type="active site" evidence="2">
    <location>
        <position position="168"/>
    </location>
</feature>
<keyword evidence="1 3" id="KW-0472">Membrane</keyword>